<comment type="caution">
    <text evidence="1">The sequence shown here is derived from an EMBL/GenBank/DDBJ whole genome shotgun (WGS) entry which is preliminary data.</text>
</comment>
<sequence length="301" mass="33374">MSASSHQILTPEQAPLVLSPGELHDQDIHQKLLPFQVSAEKATTAVGLYAELKGLLAFDAEGDQPDSLVITSINPQLAAALWHQLETCEPRALRLSYSETEQIFQIKMPTPVHNCVCPWLLRVFQEWMQNGSMNTAEIQLLKYSTADTLMLFNGAFATNEKQEPDALIRATGQRYPTVCFEVGWSESQPLLERDMRGLLVGGQDKINVVILIKWTKRTAGVGGKVQVWRLDAAGVPRKDQEETIFPTPTATQSPLLLTRQEVFGAALLPERNPADLFPFSLDDLRAEAADALMTLQNLTPL</sequence>
<dbReference type="Proteomes" id="UP000191522">
    <property type="component" value="Unassembled WGS sequence"/>
</dbReference>
<proteinExistence type="predicted"/>
<organism evidence="1 2">
    <name type="scientific">Penicillium decumbens</name>
    <dbReference type="NCBI Taxonomy" id="69771"/>
    <lineage>
        <taxon>Eukaryota</taxon>
        <taxon>Fungi</taxon>
        <taxon>Dikarya</taxon>
        <taxon>Ascomycota</taxon>
        <taxon>Pezizomycotina</taxon>
        <taxon>Eurotiomycetes</taxon>
        <taxon>Eurotiomycetidae</taxon>
        <taxon>Eurotiales</taxon>
        <taxon>Aspergillaceae</taxon>
        <taxon>Penicillium</taxon>
    </lineage>
</organism>
<keyword evidence="2" id="KW-1185">Reference proteome</keyword>
<dbReference type="AlphaFoldDB" id="A0A1V6PCY7"/>
<name>A0A1V6PCY7_PENDC</name>
<evidence type="ECO:0000313" key="1">
    <source>
        <dbReference type="EMBL" id="OQD74940.1"/>
    </source>
</evidence>
<reference evidence="2" key="1">
    <citation type="journal article" date="2017" name="Nat. Microbiol.">
        <title>Global analysis of biosynthetic gene clusters reveals vast potential of secondary metabolite production in Penicillium species.</title>
        <authorList>
            <person name="Nielsen J.C."/>
            <person name="Grijseels S."/>
            <person name="Prigent S."/>
            <person name="Ji B."/>
            <person name="Dainat J."/>
            <person name="Nielsen K.F."/>
            <person name="Frisvad J.C."/>
            <person name="Workman M."/>
            <person name="Nielsen J."/>
        </authorList>
    </citation>
    <scope>NUCLEOTIDE SEQUENCE [LARGE SCALE GENOMIC DNA]</scope>
    <source>
        <strain evidence="2">IBT 11843</strain>
    </source>
</reference>
<dbReference type="OMA" id="DSHQTWI"/>
<gene>
    <name evidence="1" type="ORF">PENDEC_c009G04543</name>
</gene>
<dbReference type="EMBL" id="MDYL01000009">
    <property type="protein sequence ID" value="OQD74940.1"/>
    <property type="molecule type" value="Genomic_DNA"/>
</dbReference>
<accession>A0A1V6PCY7</accession>
<dbReference type="OrthoDB" id="4368470at2759"/>
<protein>
    <submittedName>
        <fullName evidence="1">Uncharacterized protein</fullName>
    </submittedName>
</protein>
<evidence type="ECO:0000313" key="2">
    <source>
        <dbReference type="Proteomes" id="UP000191522"/>
    </source>
</evidence>